<dbReference type="KEGG" id="euz:DVS28_a0535"/>
<keyword evidence="3" id="KW-1185">Reference proteome</keyword>
<dbReference type="EMBL" id="CP031165">
    <property type="protein sequence ID" value="AXV05242.1"/>
    <property type="molecule type" value="Genomic_DNA"/>
</dbReference>
<proteinExistence type="predicted"/>
<sequence>MVTPVPLRVDDAGVDLAPEEEVRPVGWRVRAAFCSAGTTTSRAIRTSRFSRGSIAPTVPPGPSDAGA</sequence>
<feature type="compositionally biased region" description="Pro residues" evidence="1">
    <location>
        <begin position="57"/>
        <end position="67"/>
    </location>
</feature>
<protein>
    <submittedName>
        <fullName evidence="2">Uncharacterized protein</fullName>
    </submittedName>
</protein>
<reference evidence="2 3" key="1">
    <citation type="submission" date="2018-09" db="EMBL/GenBank/DDBJ databases">
        <title>Complete genome sequence of Euzebya sp. DY32-46 isolated from seawater of Pacific Ocean.</title>
        <authorList>
            <person name="Xu L."/>
            <person name="Wu Y.-H."/>
            <person name="Xu X.-W."/>
        </authorList>
    </citation>
    <scope>NUCLEOTIDE SEQUENCE [LARGE SCALE GENOMIC DNA]</scope>
    <source>
        <strain evidence="2 3">DY32-46</strain>
    </source>
</reference>
<dbReference type="AlphaFoldDB" id="A0A346XSP5"/>
<evidence type="ECO:0000313" key="3">
    <source>
        <dbReference type="Proteomes" id="UP000264006"/>
    </source>
</evidence>
<name>A0A346XSP5_9ACTN</name>
<evidence type="ECO:0000256" key="1">
    <source>
        <dbReference type="SAM" id="MobiDB-lite"/>
    </source>
</evidence>
<gene>
    <name evidence="2" type="ORF">DVS28_a0535</name>
</gene>
<evidence type="ECO:0000313" key="2">
    <source>
        <dbReference type="EMBL" id="AXV05242.1"/>
    </source>
</evidence>
<feature type="region of interest" description="Disordered" evidence="1">
    <location>
        <begin position="47"/>
        <end position="67"/>
    </location>
</feature>
<organism evidence="2 3">
    <name type="scientific">Euzebya pacifica</name>
    <dbReference type="NCBI Taxonomy" id="1608957"/>
    <lineage>
        <taxon>Bacteria</taxon>
        <taxon>Bacillati</taxon>
        <taxon>Actinomycetota</taxon>
        <taxon>Nitriliruptoria</taxon>
        <taxon>Euzebyales</taxon>
    </lineage>
</organism>
<dbReference type="Proteomes" id="UP000264006">
    <property type="component" value="Chromosome"/>
</dbReference>
<accession>A0A346XSP5</accession>